<keyword evidence="4 8" id="KW-0819">tRNA processing</keyword>
<evidence type="ECO:0000256" key="8">
    <source>
        <dbReference type="HAMAP-Rule" id="MF_01161"/>
    </source>
</evidence>
<dbReference type="GO" id="GO:0006400">
    <property type="term" value="P:tRNA modification"/>
    <property type="evidence" value="ECO:0007669"/>
    <property type="project" value="UniProtKB-UniRule"/>
</dbReference>
<comment type="catalytic activity">
    <reaction evidence="7 8">
        <text>cytidine(34) in tRNA(Ile2) + L-lysine + ATP = lysidine(34) in tRNA(Ile2) + AMP + diphosphate + H(+)</text>
        <dbReference type="Rhea" id="RHEA:43744"/>
        <dbReference type="Rhea" id="RHEA-COMP:10625"/>
        <dbReference type="Rhea" id="RHEA-COMP:10670"/>
        <dbReference type="ChEBI" id="CHEBI:15378"/>
        <dbReference type="ChEBI" id="CHEBI:30616"/>
        <dbReference type="ChEBI" id="CHEBI:32551"/>
        <dbReference type="ChEBI" id="CHEBI:33019"/>
        <dbReference type="ChEBI" id="CHEBI:82748"/>
        <dbReference type="ChEBI" id="CHEBI:83665"/>
        <dbReference type="ChEBI" id="CHEBI:456215"/>
        <dbReference type="EC" id="6.3.4.19"/>
    </reaction>
</comment>
<keyword evidence="3 8" id="KW-0436">Ligase</keyword>
<keyword evidence="5 8" id="KW-0547">Nucleotide-binding</keyword>
<keyword evidence="2 8" id="KW-0963">Cytoplasm</keyword>
<dbReference type="NCBIfam" id="TIGR02433">
    <property type="entry name" value="lysidine_TilS_C"/>
    <property type="match status" value="1"/>
</dbReference>
<evidence type="ECO:0000256" key="2">
    <source>
        <dbReference type="ARBA" id="ARBA00022490"/>
    </source>
</evidence>
<dbReference type="InterPro" id="IPR014729">
    <property type="entry name" value="Rossmann-like_a/b/a_fold"/>
</dbReference>
<dbReference type="EC" id="6.3.4.19" evidence="8"/>
<reference evidence="10 11" key="1">
    <citation type="submission" date="2014-01" db="EMBL/GenBank/DDBJ databases">
        <title>Plasmidome dynamics in the species complex Clostridium novyi sensu lato converts strains of independent lineages into distinctly different pathogens.</title>
        <authorList>
            <person name="Skarin H."/>
            <person name="Segerman B."/>
        </authorList>
    </citation>
    <scope>NUCLEOTIDE SEQUENCE [LARGE SCALE GENOMIC DNA]</scope>
    <source>
        <strain evidence="10 11">4570</strain>
    </source>
</reference>
<proteinExistence type="inferred from homology"/>
<dbReference type="CDD" id="cd01992">
    <property type="entry name" value="TilS_N"/>
    <property type="match status" value="1"/>
</dbReference>
<dbReference type="NCBIfam" id="TIGR02432">
    <property type="entry name" value="lysidine_TilS_N"/>
    <property type="match status" value="1"/>
</dbReference>
<dbReference type="SUPFAM" id="SSF82829">
    <property type="entry name" value="MesJ substrate recognition domain-like"/>
    <property type="match status" value="1"/>
</dbReference>
<sequence length="469" mass="54586">MGGFILIEKVINTIKCNNMFEVNDKVVVALSGGPDSICLLHILHTLKDELNISIVAAHVNHCLRGEAADNDEMYVKKICEELGIQCFVKREDVHRISKERGISCEMAGREVRYQFFEEVLHKINGNKIAIAHNANDQAETVLMRILRGTGLEGLVGIRPVRDNIFVRPIINLTRDEIENYCEVNKLNPRIDKTNFENIYTRNKIRLELIPYIQKNFNSDVIEVLNRFSDTVKVDNEYINNVAKEKYNEYSEISEEKIILKGQLFKEHEAILTRVIRIAIKNIKGNLNNLEKNHIYDIIDIQKKSTGKYIMLPSGIRVTNNYGDIYVYKEEKEHKVQKINKEVELNLLEENVLTNHKLKITLDIIKSKEDIKFDKNPLIKYFDYDKIKGVIKLRYRKNGDKFMPFGMSGSKKLKDLFIDLKIPKERRDSIPLITFGDDIAWIVGYRISDKFKINKDTKNILKIKIEREEE</sequence>
<feature type="binding site" evidence="8">
    <location>
        <begin position="31"/>
        <end position="36"/>
    </location>
    <ligand>
        <name>ATP</name>
        <dbReference type="ChEBI" id="CHEBI:30616"/>
    </ligand>
</feature>
<dbReference type="Gene3D" id="1.20.59.20">
    <property type="match status" value="1"/>
</dbReference>
<dbReference type="PANTHER" id="PTHR43033">
    <property type="entry name" value="TRNA(ILE)-LYSIDINE SYNTHASE-RELATED"/>
    <property type="match status" value="1"/>
</dbReference>
<dbReference type="InterPro" id="IPR012796">
    <property type="entry name" value="Lysidine-tRNA-synth_C"/>
</dbReference>
<comment type="similarity">
    <text evidence="8">Belongs to the tRNA(Ile)-lysidine synthase family.</text>
</comment>
<comment type="function">
    <text evidence="8">Ligates lysine onto the cytidine present at position 34 of the AUA codon-specific tRNA(Ile) that contains the anticodon CAU, in an ATP-dependent manner. Cytidine is converted to lysidine, thus changing the amino acid specificity of the tRNA from methionine to isoleucine.</text>
</comment>
<organism evidence="10 11">
    <name type="scientific">Clostridium novyi A str. 4570</name>
    <dbReference type="NCBI Taxonomy" id="1444290"/>
    <lineage>
        <taxon>Bacteria</taxon>
        <taxon>Bacillati</taxon>
        <taxon>Bacillota</taxon>
        <taxon>Clostridia</taxon>
        <taxon>Eubacteriales</taxon>
        <taxon>Clostridiaceae</taxon>
        <taxon>Clostridium</taxon>
    </lineage>
</organism>
<dbReference type="PANTHER" id="PTHR43033:SF1">
    <property type="entry name" value="TRNA(ILE)-LYSIDINE SYNTHASE-RELATED"/>
    <property type="match status" value="1"/>
</dbReference>
<gene>
    <name evidence="8" type="primary">tilS</name>
    <name evidence="10" type="ORF">Z969_02000</name>
</gene>
<comment type="caution">
    <text evidence="10">The sequence shown here is derived from an EMBL/GenBank/DDBJ whole genome shotgun (WGS) entry which is preliminary data.</text>
</comment>
<evidence type="ECO:0000313" key="11">
    <source>
        <dbReference type="Proteomes" id="UP000030016"/>
    </source>
</evidence>
<dbReference type="InterPro" id="IPR012795">
    <property type="entry name" value="tRNA_Ile_lys_synt_N"/>
</dbReference>
<evidence type="ECO:0000313" key="10">
    <source>
        <dbReference type="EMBL" id="KGN03077.1"/>
    </source>
</evidence>
<dbReference type="Pfam" id="PF01171">
    <property type="entry name" value="ATP_bind_3"/>
    <property type="match status" value="1"/>
</dbReference>
<dbReference type="SMART" id="SM00977">
    <property type="entry name" value="TilS_C"/>
    <property type="match status" value="1"/>
</dbReference>
<dbReference type="HAMAP" id="MF_01161">
    <property type="entry name" value="tRNA_Ile_lys_synt"/>
    <property type="match status" value="1"/>
</dbReference>
<comment type="domain">
    <text evidence="8">The N-terminal region contains the highly conserved SGGXDS motif, predicted to be a P-loop motif involved in ATP binding.</text>
</comment>
<dbReference type="Gene3D" id="3.50.40.10">
    <property type="entry name" value="Phenylalanyl-trna Synthetase, Chain B, domain 3"/>
    <property type="match status" value="1"/>
</dbReference>
<dbReference type="InterPro" id="IPR011063">
    <property type="entry name" value="TilS/TtcA_N"/>
</dbReference>
<dbReference type="Gene3D" id="3.40.50.620">
    <property type="entry name" value="HUPs"/>
    <property type="match status" value="1"/>
</dbReference>
<comment type="subcellular location">
    <subcellularLocation>
        <location evidence="1 8">Cytoplasm</location>
    </subcellularLocation>
</comment>
<evidence type="ECO:0000259" key="9">
    <source>
        <dbReference type="SMART" id="SM00977"/>
    </source>
</evidence>
<dbReference type="SUPFAM" id="SSF52402">
    <property type="entry name" value="Adenine nucleotide alpha hydrolases-like"/>
    <property type="match status" value="1"/>
</dbReference>
<evidence type="ECO:0000256" key="5">
    <source>
        <dbReference type="ARBA" id="ARBA00022741"/>
    </source>
</evidence>
<name>A0AA89CPI2_CLONO</name>
<dbReference type="EMBL" id="JDRX01000003">
    <property type="protein sequence ID" value="KGN03077.1"/>
    <property type="molecule type" value="Genomic_DNA"/>
</dbReference>
<dbReference type="GO" id="GO:0032267">
    <property type="term" value="F:tRNA(Ile)-lysidine synthase activity"/>
    <property type="evidence" value="ECO:0007669"/>
    <property type="project" value="UniProtKB-EC"/>
</dbReference>
<dbReference type="GO" id="GO:0005737">
    <property type="term" value="C:cytoplasm"/>
    <property type="evidence" value="ECO:0007669"/>
    <property type="project" value="UniProtKB-SubCell"/>
</dbReference>
<feature type="domain" description="Lysidine-tRNA(Ile) synthetase C-terminal" evidence="9">
    <location>
        <begin position="390"/>
        <end position="462"/>
    </location>
</feature>
<dbReference type="Proteomes" id="UP000030016">
    <property type="component" value="Unassembled WGS sequence"/>
</dbReference>
<dbReference type="Pfam" id="PF11734">
    <property type="entry name" value="TilS_C"/>
    <property type="match status" value="1"/>
</dbReference>
<dbReference type="GO" id="GO:0005524">
    <property type="term" value="F:ATP binding"/>
    <property type="evidence" value="ECO:0007669"/>
    <property type="project" value="UniProtKB-UniRule"/>
</dbReference>
<evidence type="ECO:0000256" key="7">
    <source>
        <dbReference type="ARBA" id="ARBA00048539"/>
    </source>
</evidence>
<dbReference type="SUPFAM" id="SSF56037">
    <property type="entry name" value="PheT/TilS domain"/>
    <property type="match status" value="1"/>
</dbReference>
<protein>
    <recommendedName>
        <fullName evidence="8">tRNA(Ile)-lysidine synthase</fullName>
        <ecNumber evidence="8">6.3.4.19</ecNumber>
    </recommendedName>
    <alternativeName>
        <fullName evidence="8">tRNA(Ile)-2-lysyl-cytidine synthase</fullName>
    </alternativeName>
    <alternativeName>
        <fullName evidence="8">tRNA(Ile)-lysidine synthetase</fullName>
    </alternativeName>
</protein>
<dbReference type="AlphaFoldDB" id="A0AA89CPI2"/>
<dbReference type="InterPro" id="IPR020825">
    <property type="entry name" value="Phe-tRNA_synthase-like_B3/B4"/>
</dbReference>
<dbReference type="InterPro" id="IPR012094">
    <property type="entry name" value="tRNA_Ile_lys_synt"/>
</dbReference>
<evidence type="ECO:0000256" key="1">
    <source>
        <dbReference type="ARBA" id="ARBA00004496"/>
    </source>
</evidence>
<evidence type="ECO:0000256" key="4">
    <source>
        <dbReference type="ARBA" id="ARBA00022694"/>
    </source>
</evidence>
<evidence type="ECO:0000256" key="6">
    <source>
        <dbReference type="ARBA" id="ARBA00022840"/>
    </source>
</evidence>
<accession>A0AA89CPI2</accession>
<evidence type="ECO:0000256" key="3">
    <source>
        <dbReference type="ARBA" id="ARBA00022598"/>
    </source>
</evidence>
<keyword evidence="6 8" id="KW-0067">ATP-binding</keyword>